<evidence type="ECO:0000256" key="1">
    <source>
        <dbReference type="ARBA" id="ARBA00004141"/>
    </source>
</evidence>
<feature type="transmembrane region" description="Helical" evidence="8">
    <location>
        <begin position="398"/>
        <end position="420"/>
    </location>
</feature>
<feature type="region of interest" description="Disordered" evidence="7">
    <location>
        <begin position="455"/>
        <end position="485"/>
    </location>
</feature>
<comment type="subcellular location">
    <subcellularLocation>
        <location evidence="1">Membrane</location>
        <topology evidence="1">Multi-pass membrane protein</topology>
    </subcellularLocation>
</comment>
<evidence type="ECO:0000256" key="7">
    <source>
        <dbReference type="SAM" id="MobiDB-lite"/>
    </source>
</evidence>
<feature type="transmembrane region" description="Helical" evidence="8">
    <location>
        <begin position="66"/>
        <end position="86"/>
    </location>
</feature>
<keyword evidence="10" id="KW-1185">Reference proteome</keyword>
<feature type="transmembrane region" description="Helical" evidence="8">
    <location>
        <begin position="262"/>
        <end position="280"/>
    </location>
</feature>
<gene>
    <name evidence="9" type="ORF">GCM10025883_07800</name>
</gene>
<sequence>MAVIPSGLVKLWTLHRDGALAGPDDVVSPSERLSWGRTVGLGMQHVVAMFGATFVFPLLMGLSPQLAIMMSGVATLLFLVLTAGRVPSYLGSSASFVGVTGVIATQGGTASDKTGALLFIGVALLLIGIAIHVLGATFMHRLMPPAVTGAVIMLIGFNLAPVVARTYWPQDQWVALAVMAFVITVSVASRGFLSRIAIFAAVIFGYALSWLTDVVGGPITSPTGAGEVTTHLRVDWSAVAAAPWFGFPGATTADVPGWHLPTFQLGFALVALPIVVALVAENIGHVKAVGEMTGEDLDPMMGRAVGADGIATIVATSVGGAPTTTYAENIGVMAATRVYSTAAYVVAAFTAIAFGFSPKFGAVVSAIPGGVLGGITVVLYGMIGLLGAKIWVEHKVLFGHPATLVPLAAGIIMGVGDVSLHIGEGFQLSGIALGTVTVIVGYHLAHQLARRARREPGAPDFSGTDLDAAHSDLSREQGWDGRPAH</sequence>
<keyword evidence="3" id="KW-0813">Transport</keyword>
<dbReference type="Pfam" id="PF00860">
    <property type="entry name" value="Xan_ur_permease"/>
    <property type="match status" value="1"/>
</dbReference>
<organism evidence="9 10">
    <name type="scientific">Mobilicoccus caccae</name>
    <dbReference type="NCBI Taxonomy" id="1859295"/>
    <lineage>
        <taxon>Bacteria</taxon>
        <taxon>Bacillati</taxon>
        <taxon>Actinomycetota</taxon>
        <taxon>Actinomycetes</taxon>
        <taxon>Micrococcales</taxon>
        <taxon>Dermatophilaceae</taxon>
        <taxon>Mobilicoccus</taxon>
    </lineage>
</organism>
<protein>
    <submittedName>
        <fullName evidence="9">Nitrate reductase</fullName>
    </submittedName>
</protein>
<accession>A0ABQ6ILE0</accession>
<keyword evidence="4 8" id="KW-0812">Transmembrane</keyword>
<feature type="transmembrane region" description="Helical" evidence="8">
    <location>
        <begin position="146"/>
        <end position="167"/>
    </location>
</feature>
<evidence type="ECO:0000256" key="2">
    <source>
        <dbReference type="ARBA" id="ARBA00008821"/>
    </source>
</evidence>
<evidence type="ECO:0000256" key="8">
    <source>
        <dbReference type="SAM" id="Phobius"/>
    </source>
</evidence>
<feature type="transmembrane region" description="Helical" evidence="8">
    <location>
        <begin position="196"/>
        <end position="212"/>
    </location>
</feature>
<name>A0ABQ6ILE0_9MICO</name>
<evidence type="ECO:0000313" key="9">
    <source>
        <dbReference type="EMBL" id="GMA38735.1"/>
    </source>
</evidence>
<evidence type="ECO:0000313" key="10">
    <source>
        <dbReference type="Proteomes" id="UP001157126"/>
    </source>
</evidence>
<keyword evidence="6 8" id="KW-0472">Membrane</keyword>
<reference evidence="10" key="1">
    <citation type="journal article" date="2019" name="Int. J. Syst. Evol. Microbiol.">
        <title>The Global Catalogue of Microorganisms (GCM) 10K type strain sequencing project: providing services to taxonomists for standard genome sequencing and annotation.</title>
        <authorList>
            <consortium name="The Broad Institute Genomics Platform"/>
            <consortium name="The Broad Institute Genome Sequencing Center for Infectious Disease"/>
            <person name="Wu L."/>
            <person name="Ma J."/>
        </authorList>
    </citation>
    <scope>NUCLEOTIDE SEQUENCE [LARGE SCALE GENOMIC DNA]</scope>
    <source>
        <strain evidence="10">NBRC 113072</strain>
    </source>
</reference>
<evidence type="ECO:0000256" key="4">
    <source>
        <dbReference type="ARBA" id="ARBA00022692"/>
    </source>
</evidence>
<dbReference type="EMBL" id="BSUO01000001">
    <property type="protein sequence ID" value="GMA38735.1"/>
    <property type="molecule type" value="Genomic_DNA"/>
</dbReference>
<proteinExistence type="inferred from homology"/>
<feature type="transmembrane region" description="Helical" evidence="8">
    <location>
        <begin position="338"/>
        <end position="356"/>
    </location>
</feature>
<evidence type="ECO:0000256" key="6">
    <source>
        <dbReference type="ARBA" id="ARBA00023136"/>
    </source>
</evidence>
<dbReference type="PANTHER" id="PTHR42810:SF4">
    <property type="entry name" value="URIC ACID TRANSPORTER UACT"/>
    <property type="match status" value="1"/>
</dbReference>
<evidence type="ECO:0000256" key="5">
    <source>
        <dbReference type="ARBA" id="ARBA00022989"/>
    </source>
</evidence>
<comment type="similarity">
    <text evidence="2">Belongs to the nucleobase:cation symporter-2 (NCS2) (TC 2.A.40) family.</text>
</comment>
<feature type="transmembrane region" description="Helical" evidence="8">
    <location>
        <begin position="426"/>
        <end position="445"/>
    </location>
</feature>
<feature type="transmembrane region" description="Helical" evidence="8">
    <location>
        <begin position="362"/>
        <end position="386"/>
    </location>
</feature>
<feature type="transmembrane region" description="Helical" evidence="8">
    <location>
        <begin position="173"/>
        <end position="189"/>
    </location>
</feature>
<dbReference type="InterPro" id="IPR006043">
    <property type="entry name" value="NCS2"/>
</dbReference>
<feature type="transmembrane region" description="Helical" evidence="8">
    <location>
        <begin position="116"/>
        <end position="134"/>
    </location>
</feature>
<dbReference type="Proteomes" id="UP001157126">
    <property type="component" value="Unassembled WGS sequence"/>
</dbReference>
<evidence type="ECO:0000256" key="3">
    <source>
        <dbReference type="ARBA" id="ARBA00022448"/>
    </source>
</evidence>
<keyword evidence="5 8" id="KW-1133">Transmembrane helix</keyword>
<feature type="compositionally biased region" description="Basic and acidic residues" evidence="7">
    <location>
        <begin position="467"/>
        <end position="485"/>
    </location>
</feature>
<dbReference type="PANTHER" id="PTHR42810">
    <property type="entry name" value="PURINE PERMEASE C1399.01C-RELATED"/>
    <property type="match status" value="1"/>
</dbReference>
<comment type="caution">
    <text evidence="9">The sequence shown here is derived from an EMBL/GenBank/DDBJ whole genome shotgun (WGS) entry which is preliminary data.</text>
</comment>